<dbReference type="EMBL" id="JAUHHV010000008">
    <property type="protein sequence ID" value="KAK1415880.1"/>
    <property type="molecule type" value="Genomic_DNA"/>
</dbReference>
<dbReference type="Proteomes" id="UP001229421">
    <property type="component" value="Unassembled WGS sequence"/>
</dbReference>
<comment type="caution">
    <text evidence="2">The sequence shown here is derived from an EMBL/GenBank/DDBJ whole genome shotgun (WGS) entry which is preliminary data.</text>
</comment>
<organism evidence="2 3">
    <name type="scientific">Tagetes erecta</name>
    <name type="common">African marigold</name>
    <dbReference type="NCBI Taxonomy" id="13708"/>
    <lineage>
        <taxon>Eukaryota</taxon>
        <taxon>Viridiplantae</taxon>
        <taxon>Streptophyta</taxon>
        <taxon>Embryophyta</taxon>
        <taxon>Tracheophyta</taxon>
        <taxon>Spermatophyta</taxon>
        <taxon>Magnoliopsida</taxon>
        <taxon>eudicotyledons</taxon>
        <taxon>Gunneridae</taxon>
        <taxon>Pentapetalae</taxon>
        <taxon>asterids</taxon>
        <taxon>campanulids</taxon>
        <taxon>Asterales</taxon>
        <taxon>Asteraceae</taxon>
        <taxon>Asteroideae</taxon>
        <taxon>Heliantheae alliance</taxon>
        <taxon>Tageteae</taxon>
        <taxon>Tagetes</taxon>
    </lineage>
</organism>
<evidence type="ECO:0000256" key="1">
    <source>
        <dbReference type="SAM" id="MobiDB-lite"/>
    </source>
</evidence>
<gene>
    <name evidence="2" type="ORF">QVD17_31668</name>
</gene>
<proteinExistence type="predicted"/>
<accession>A0AAD8K3V5</accession>
<evidence type="ECO:0000313" key="2">
    <source>
        <dbReference type="EMBL" id="KAK1415880.1"/>
    </source>
</evidence>
<dbReference type="AlphaFoldDB" id="A0AAD8K3V5"/>
<sequence length="449" mass="51291">MALCEDECFLVRRFAAGGIDKNIGDSHAGGKDRYSICRVAARGSNGVYPDPRDLKIKRLQKRVQDLEVSSTWKETKPEEPVEDELTGDEEHPTIDDIIYDSSPLYDEYEDEDWYAWFTGGVRERLEEHGLSTISFGMFDNFFHMNPLMVGGGSVTSANRNDNPLLVTIRPQYVENLNIEKEHVNNLMGFKTQVEDNNTILLARSKGYLNFKKRITVKHNDRNCDYFVDFTNTSKNQVARDDSVGPLIDRVFKIVSGLTYRQEGLNKGSNLNYGCVVKSGGDSMMEEVRRDDYYQYYIAITISSTAEGLNFLFDKHRLLDQSSIQHEEIRDTFSQVFKFEFGIKRTLRKNIVRANLSSKAVDDFFDVIKTRGRVFFKEGKKESRIGGPANPIDPRPVDPSFTSNLSKWGMITISKKRLDVPFDPGGVDLELKLEDEFFEEGENDTDMDPS</sequence>
<name>A0AAD8K3V5_TARER</name>
<evidence type="ECO:0000313" key="3">
    <source>
        <dbReference type="Proteomes" id="UP001229421"/>
    </source>
</evidence>
<protein>
    <submittedName>
        <fullName evidence="2">Uncharacterized protein</fullName>
    </submittedName>
</protein>
<keyword evidence="3" id="KW-1185">Reference proteome</keyword>
<reference evidence="2" key="1">
    <citation type="journal article" date="2023" name="bioRxiv">
        <title>Improved chromosome-level genome assembly for marigold (Tagetes erecta).</title>
        <authorList>
            <person name="Jiang F."/>
            <person name="Yuan L."/>
            <person name="Wang S."/>
            <person name="Wang H."/>
            <person name="Xu D."/>
            <person name="Wang A."/>
            <person name="Fan W."/>
        </authorList>
    </citation>
    <scope>NUCLEOTIDE SEQUENCE</scope>
    <source>
        <strain evidence="2">WSJ</strain>
        <tissue evidence="2">Leaf</tissue>
    </source>
</reference>
<feature type="region of interest" description="Disordered" evidence="1">
    <location>
        <begin position="69"/>
        <end position="91"/>
    </location>
</feature>